<protein>
    <submittedName>
        <fullName evidence="1">Uncharacterized protein</fullName>
    </submittedName>
</protein>
<dbReference type="Proteomes" id="UP000188159">
    <property type="component" value="Chromosome"/>
</dbReference>
<evidence type="ECO:0000313" key="3">
    <source>
        <dbReference type="Proteomes" id="UP000188159"/>
    </source>
</evidence>
<evidence type="ECO:0000313" key="1">
    <source>
        <dbReference type="EMBL" id="AQP39865.1"/>
    </source>
</evidence>
<accession>A0A174C237</accession>
<sequence length="99" mass="11136">MATHKELSNFTHDRLSKCNHIDLEIAELKASLTVKQSNQLVPQAIFDKIKDLCIKLSVVIKQDALTILAALTFLEQLLKKSNVILSQAIEILENIKNLL</sequence>
<dbReference type="EMBL" id="JAAITB010000008">
    <property type="protein sequence ID" value="NSJ78968.1"/>
    <property type="molecule type" value="Genomic_DNA"/>
</dbReference>
<dbReference type="Proteomes" id="UP001644750">
    <property type="component" value="Unassembled WGS sequence"/>
</dbReference>
<evidence type="ECO:0000313" key="4">
    <source>
        <dbReference type="Proteomes" id="UP001644750"/>
    </source>
</evidence>
<name>A0A174C237_ANAHA</name>
<evidence type="ECO:0000313" key="2">
    <source>
        <dbReference type="EMBL" id="NSJ78968.1"/>
    </source>
</evidence>
<proteinExistence type="predicted"/>
<gene>
    <name evidence="1" type="ORF">DO83_09895</name>
    <name evidence="2" type="ORF">G5A72_05065</name>
</gene>
<dbReference type="RefSeq" id="WP_055232120.1">
    <property type="nucleotide sequence ID" value="NZ_BAABXM010000001.1"/>
</dbReference>
<keyword evidence="4" id="KW-1185">Reference proteome</keyword>
<dbReference type="EMBL" id="CP012098">
    <property type="protein sequence ID" value="AQP39865.1"/>
    <property type="molecule type" value="Genomic_DNA"/>
</dbReference>
<organism evidence="1 3">
    <name type="scientific">Anaerostipes hadrus</name>
    <dbReference type="NCBI Taxonomy" id="649756"/>
    <lineage>
        <taxon>Bacteria</taxon>
        <taxon>Bacillati</taxon>
        <taxon>Bacillota</taxon>
        <taxon>Clostridia</taxon>
        <taxon>Lachnospirales</taxon>
        <taxon>Lachnospiraceae</taxon>
        <taxon>Anaerostipes</taxon>
    </lineage>
</organism>
<reference evidence="2" key="3">
    <citation type="submission" date="2020-02" db="EMBL/GenBank/DDBJ databases">
        <authorList>
            <person name="Littmann E."/>
            <person name="Sorbara M."/>
        </authorList>
    </citation>
    <scope>NUCLEOTIDE SEQUENCE</scope>
    <source>
        <strain evidence="2">MSK.14.57</strain>
    </source>
</reference>
<reference evidence="1 3" key="1">
    <citation type="journal article" date="2016" name="Sci. Rep.">
        <title>Accelerated dysbiosis of gut microbiota during aggravation of DSS-induced colitis by a butyrate-producing bacterium.</title>
        <authorList>
            <person name="Zhang Q."/>
            <person name="Wu Y."/>
            <person name="Wang J."/>
            <person name="Wu G."/>
            <person name="Long W."/>
            <person name="Xue Z."/>
            <person name="Wang L."/>
            <person name="Zhang X."/>
            <person name="Pang X."/>
            <person name="Zhao Y."/>
            <person name="Zhao L."/>
            <person name="Zhang C."/>
        </authorList>
    </citation>
    <scope>NUCLEOTIDE SEQUENCE [LARGE SCALE GENOMIC DNA]</scope>
    <source>
        <strain evidence="1 3">BPB5</strain>
    </source>
</reference>
<reference evidence="2 4" key="2">
    <citation type="journal article" date="2020" name="Cell Host Microbe">
        <title>Functional and Genomic Variation between Human-Derived Isolates of Lachnospiraceae Reveals Inter- and Intra-Species Diversity.</title>
        <authorList>
            <person name="Sorbara M.T."/>
            <person name="Littmann E.R."/>
            <person name="Fontana E."/>
            <person name="Moody T.U."/>
            <person name="Kohout C.E."/>
            <person name="Gjonbalaj M."/>
            <person name="Eaton V."/>
            <person name="Seok R."/>
            <person name="Leiner I.M."/>
            <person name="Pamer E.G."/>
        </authorList>
    </citation>
    <scope>NUCLEOTIDE SEQUENCE [LARGE SCALE GENOMIC DNA]</scope>
    <source>
        <strain evidence="2 4">MSK.14.57</strain>
    </source>
</reference>
<dbReference type="AlphaFoldDB" id="A0A174C237"/>